<evidence type="ECO:0000313" key="1">
    <source>
        <dbReference type="EMBL" id="OAG29211.1"/>
    </source>
</evidence>
<accession>A0A177ECG9</accession>
<dbReference type="EMBL" id="LTDL01000041">
    <property type="protein sequence ID" value="OAG29211.1"/>
    <property type="molecule type" value="Genomic_DNA"/>
</dbReference>
<reference evidence="1 2" key="1">
    <citation type="submission" date="2016-02" db="EMBL/GenBank/DDBJ databases">
        <title>Discovery of a natural microsporidian pathogen with a broad tissue tropism in Caenorhabditis elegans.</title>
        <authorList>
            <person name="Luallen R.J."/>
            <person name="Reinke A.W."/>
            <person name="Tong L."/>
            <person name="Botts M.R."/>
            <person name="Felix M.-A."/>
            <person name="Troemel E.R."/>
        </authorList>
    </citation>
    <scope>NUCLEOTIDE SEQUENCE [LARGE SCALE GENOMIC DNA]</scope>
    <source>
        <strain evidence="1 2">JUm2807</strain>
    </source>
</reference>
<dbReference type="GeneID" id="93647634"/>
<dbReference type="RefSeq" id="XP_067543890.1">
    <property type="nucleotide sequence ID" value="XM_067688702.1"/>
</dbReference>
<keyword evidence="2" id="KW-1185">Reference proteome</keyword>
<name>A0A177ECG9_9MICR</name>
<comment type="caution">
    <text evidence="1">The sequence shown here is derived from an EMBL/GenBank/DDBJ whole genome shotgun (WGS) entry which is preliminary data.</text>
</comment>
<proteinExistence type="predicted"/>
<dbReference type="AlphaFoldDB" id="A0A177ECG9"/>
<dbReference type="VEuPathDB" id="MicrosporidiaDB:NEDG_01284"/>
<protein>
    <submittedName>
        <fullName evidence="1">Uncharacterized protein</fullName>
    </submittedName>
</protein>
<gene>
    <name evidence="1" type="ORF">NEDG_01284</name>
</gene>
<sequence length="91" mass="10211">MDELKTREKSLLALFQAGEDVSPELSKYLELVVALVEKKEVSDSEVSEAIALERQVHSLATQILHQTKEKTLAQETLTNLADTVNRLLQPH</sequence>
<dbReference type="Proteomes" id="UP000185944">
    <property type="component" value="Unassembled WGS sequence"/>
</dbReference>
<evidence type="ECO:0000313" key="2">
    <source>
        <dbReference type="Proteomes" id="UP000185944"/>
    </source>
</evidence>
<organism evidence="1 2">
    <name type="scientific">Nematocida displodere</name>
    <dbReference type="NCBI Taxonomy" id="1805483"/>
    <lineage>
        <taxon>Eukaryota</taxon>
        <taxon>Fungi</taxon>
        <taxon>Fungi incertae sedis</taxon>
        <taxon>Microsporidia</taxon>
        <taxon>Nematocida</taxon>
    </lineage>
</organism>